<sequence>MSVCAGWCMSLSNLLGSAKCCVQCGELRGLGSFLVDGQVRDVCGECRTRAKKEMDKVRQPSYALAKDDWPPMPEILKNQYWRSHAND</sequence>
<evidence type="ECO:0000313" key="1">
    <source>
        <dbReference type="EMBL" id="STZ75537.1"/>
    </source>
</evidence>
<protein>
    <submittedName>
        <fullName evidence="1">Uncharacterized protein</fullName>
    </submittedName>
</protein>
<dbReference type="AlphaFoldDB" id="A0A378UE10"/>
<dbReference type="EMBL" id="UGQS01000001">
    <property type="protein sequence ID" value="STZ75537.1"/>
    <property type="molecule type" value="Genomic_DNA"/>
</dbReference>
<proteinExistence type="predicted"/>
<reference evidence="1 2" key="1">
    <citation type="submission" date="2018-06" db="EMBL/GenBank/DDBJ databases">
        <authorList>
            <consortium name="Pathogen Informatics"/>
            <person name="Doyle S."/>
        </authorList>
    </citation>
    <scope>NUCLEOTIDE SEQUENCE [LARGE SCALE GENOMIC DNA]</scope>
    <source>
        <strain evidence="1 2">NCTC10295</strain>
    </source>
</reference>
<keyword evidence="2" id="KW-1185">Reference proteome</keyword>
<organism evidence="1 2">
    <name type="scientific">Bergeriella denitrificans</name>
    <name type="common">Neisseria denitrificans</name>
    <dbReference type="NCBI Taxonomy" id="494"/>
    <lineage>
        <taxon>Bacteria</taxon>
        <taxon>Pseudomonadati</taxon>
        <taxon>Pseudomonadota</taxon>
        <taxon>Betaproteobacteria</taxon>
        <taxon>Neisseriales</taxon>
        <taxon>Neisseriaceae</taxon>
        <taxon>Bergeriella</taxon>
    </lineage>
</organism>
<dbReference type="Proteomes" id="UP000254651">
    <property type="component" value="Unassembled WGS sequence"/>
</dbReference>
<gene>
    <name evidence="1" type="ORF">NCTC10295_00277</name>
</gene>
<evidence type="ECO:0000313" key="2">
    <source>
        <dbReference type="Proteomes" id="UP000254651"/>
    </source>
</evidence>
<name>A0A378UE10_BERDE</name>
<accession>A0A378UE10</accession>